<dbReference type="EMBL" id="JAWWNJ010000185">
    <property type="protein sequence ID" value="KAK6974284.1"/>
    <property type="molecule type" value="Genomic_DNA"/>
</dbReference>
<dbReference type="AlphaFoldDB" id="A0AAV9Z7A8"/>
<dbReference type="Proteomes" id="UP001362999">
    <property type="component" value="Unassembled WGS sequence"/>
</dbReference>
<reference evidence="1 2" key="1">
    <citation type="journal article" date="2024" name="J Genomics">
        <title>Draft genome sequencing and assembly of Favolaschia claudopus CIRM-BRFM 2984 isolated from oak limbs.</title>
        <authorList>
            <person name="Navarro D."/>
            <person name="Drula E."/>
            <person name="Chaduli D."/>
            <person name="Cazenave R."/>
            <person name="Ahrendt S."/>
            <person name="Wang J."/>
            <person name="Lipzen A."/>
            <person name="Daum C."/>
            <person name="Barry K."/>
            <person name="Grigoriev I.V."/>
            <person name="Favel A."/>
            <person name="Rosso M.N."/>
            <person name="Martin F."/>
        </authorList>
    </citation>
    <scope>NUCLEOTIDE SEQUENCE [LARGE SCALE GENOMIC DNA]</scope>
    <source>
        <strain evidence="1 2">CIRM-BRFM 2984</strain>
    </source>
</reference>
<evidence type="ECO:0000313" key="1">
    <source>
        <dbReference type="EMBL" id="KAK6974284.1"/>
    </source>
</evidence>
<organism evidence="1 2">
    <name type="scientific">Favolaschia claudopus</name>
    <dbReference type="NCBI Taxonomy" id="2862362"/>
    <lineage>
        <taxon>Eukaryota</taxon>
        <taxon>Fungi</taxon>
        <taxon>Dikarya</taxon>
        <taxon>Basidiomycota</taxon>
        <taxon>Agaricomycotina</taxon>
        <taxon>Agaricomycetes</taxon>
        <taxon>Agaricomycetidae</taxon>
        <taxon>Agaricales</taxon>
        <taxon>Marasmiineae</taxon>
        <taxon>Mycenaceae</taxon>
        <taxon>Favolaschia</taxon>
    </lineage>
</organism>
<gene>
    <name evidence="1" type="ORF">R3P38DRAFT_3239578</name>
</gene>
<sequence length="519" mass="56466">MACFCNVASCLPPPPPPHPSSPTLPRLLLSTNTSIYQASSFPYVSPQASPRSELKDIAANFQDTLLSSLFISQFHPPQSPKLKPSLRSQVVPLNSSHHQLSKVQDVRRPNTKVVLETIAPQHALGPFSKKHCPPSSPSRPCTMSVPAHRYGTLSIPCPPPRPPFPLMGGWRPHEVNCRSGSDMSLLSDLSSPRGLLGKDAILSTFLGATPTFQRSHYEEESSPVSADALKWLFFTPTPPTSDSFKIIQCVTTHLSRRTSNLLHPQRTLPSLLAVVHLKFDYLDGFRHPASPPSSRMQSEGIQTTWENKDPDLRPPNCFRDLACLRVCCHLELTTTPDALRLQETSRHGAYVGTTPCVAVAANGLSLSPSPSTAASIACAGISAQLMLPITRLNNVFERGCVCVEFVILPYRRLLPTSSSPRTPTPTLALSPPLPNPRLPYTDICPPLPLAPASLAPSSVSPRANVSILGYRFAWTPGIEGRQGGCWTGVDFLHLTTSNATSLLIKLHPPRPLVLTLPRK</sequence>
<comment type="caution">
    <text evidence="1">The sequence shown here is derived from an EMBL/GenBank/DDBJ whole genome shotgun (WGS) entry which is preliminary data.</text>
</comment>
<protein>
    <submittedName>
        <fullName evidence="1">Uncharacterized protein</fullName>
    </submittedName>
</protein>
<accession>A0AAV9Z7A8</accession>
<evidence type="ECO:0000313" key="2">
    <source>
        <dbReference type="Proteomes" id="UP001362999"/>
    </source>
</evidence>
<keyword evidence="2" id="KW-1185">Reference proteome</keyword>
<name>A0AAV9Z7A8_9AGAR</name>
<proteinExistence type="predicted"/>